<protein>
    <recommendedName>
        <fullName evidence="3">beta-N-acetylhexosaminidase</fullName>
        <ecNumber evidence="3">3.2.1.52</ecNumber>
    </recommendedName>
    <alternativeName>
        <fullName evidence="6">Beta-N-acetylhexosaminidase</fullName>
    </alternativeName>
    <alternativeName>
        <fullName evidence="7">N-acetyl-beta-glucosaminidase</fullName>
    </alternativeName>
</protein>
<keyword evidence="9" id="KW-0732">Signal</keyword>
<dbReference type="GeneID" id="111132880"/>
<dbReference type="Pfam" id="PF03173">
    <property type="entry name" value="CHB_HEX"/>
    <property type="match status" value="1"/>
</dbReference>
<dbReference type="SMART" id="SM01081">
    <property type="entry name" value="CHB_HEX"/>
    <property type="match status" value="1"/>
</dbReference>
<feature type="chain" id="PRO_5034264190" description="beta-N-acetylhexosaminidase" evidence="9">
    <location>
        <begin position="22"/>
        <end position="1014"/>
    </location>
</feature>
<dbReference type="GO" id="GO:0016020">
    <property type="term" value="C:membrane"/>
    <property type="evidence" value="ECO:0007669"/>
    <property type="project" value="TreeGrafter"/>
</dbReference>
<comment type="catalytic activity">
    <reaction evidence="1">
        <text>Hydrolysis of terminal non-reducing N-acetyl-D-hexosamine residues in N-acetyl-beta-D-hexosaminides.</text>
        <dbReference type="EC" id="3.2.1.52"/>
    </reaction>
</comment>
<dbReference type="AlphaFoldDB" id="A0A8B8EA17"/>
<feature type="signal peptide" evidence="9">
    <location>
        <begin position="1"/>
        <end position="21"/>
    </location>
</feature>
<dbReference type="Proteomes" id="UP000694844">
    <property type="component" value="Chromosome 1"/>
</dbReference>
<dbReference type="Gene3D" id="3.30.379.10">
    <property type="entry name" value="Chitobiase/beta-hexosaminidase domain 2-like"/>
    <property type="match status" value="1"/>
</dbReference>
<evidence type="ECO:0000256" key="6">
    <source>
        <dbReference type="ARBA" id="ARBA00030512"/>
    </source>
</evidence>
<feature type="compositionally biased region" description="Pro residues" evidence="8">
    <location>
        <begin position="787"/>
        <end position="804"/>
    </location>
</feature>
<dbReference type="SUPFAM" id="SSF49384">
    <property type="entry name" value="Carbohydrate-binding domain"/>
    <property type="match status" value="1"/>
</dbReference>
<evidence type="ECO:0000256" key="7">
    <source>
        <dbReference type="ARBA" id="ARBA00033000"/>
    </source>
</evidence>
<proteinExistence type="inferred from homology"/>
<evidence type="ECO:0000256" key="5">
    <source>
        <dbReference type="ARBA" id="ARBA00023295"/>
    </source>
</evidence>
<dbReference type="GO" id="GO:0004563">
    <property type="term" value="F:beta-N-acetylhexosaminidase activity"/>
    <property type="evidence" value="ECO:0007669"/>
    <property type="project" value="UniProtKB-EC"/>
</dbReference>
<dbReference type="InterPro" id="IPR008965">
    <property type="entry name" value="CBM2/CBM3_carb-bd_dom_sf"/>
</dbReference>
<evidence type="ECO:0000256" key="3">
    <source>
        <dbReference type="ARBA" id="ARBA00012663"/>
    </source>
</evidence>
<comment type="similarity">
    <text evidence="2">Belongs to the glycosyl hydrolase 20 family.</text>
</comment>
<dbReference type="Gene3D" id="2.60.40.290">
    <property type="match status" value="1"/>
</dbReference>
<dbReference type="InterPro" id="IPR025705">
    <property type="entry name" value="Beta_hexosaminidase_sua/sub"/>
</dbReference>
<dbReference type="InterPro" id="IPR015882">
    <property type="entry name" value="HEX_bac_N"/>
</dbReference>
<feature type="compositionally biased region" description="Low complexity" evidence="8">
    <location>
        <begin position="972"/>
        <end position="987"/>
    </location>
</feature>
<name>A0A8B8EA17_CRAVI</name>
<dbReference type="GO" id="GO:0030247">
    <property type="term" value="F:polysaccharide binding"/>
    <property type="evidence" value="ECO:0007669"/>
    <property type="project" value="InterPro"/>
</dbReference>
<evidence type="ECO:0000313" key="12">
    <source>
        <dbReference type="RefSeq" id="XP_022336514.1"/>
    </source>
</evidence>
<evidence type="ECO:0000313" key="11">
    <source>
        <dbReference type="Proteomes" id="UP000694844"/>
    </source>
</evidence>
<dbReference type="Gene3D" id="3.20.20.80">
    <property type="entry name" value="Glycosidases"/>
    <property type="match status" value="1"/>
</dbReference>
<feature type="compositionally biased region" description="Gly residues" evidence="8">
    <location>
        <begin position="988"/>
        <end position="1000"/>
    </location>
</feature>
<feature type="region of interest" description="Disordered" evidence="8">
    <location>
        <begin position="972"/>
        <end position="1014"/>
    </location>
</feature>
<dbReference type="InterPro" id="IPR015883">
    <property type="entry name" value="Glyco_hydro_20_cat"/>
</dbReference>
<dbReference type="GO" id="GO:0030203">
    <property type="term" value="P:glycosaminoglycan metabolic process"/>
    <property type="evidence" value="ECO:0007669"/>
    <property type="project" value="TreeGrafter"/>
</dbReference>
<evidence type="ECO:0000256" key="4">
    <source>
        <dbReference type="ARBA" id="ARBA00022801"/>
    </source>
</evidence>
<keyword evidence="4" id="KW-0378">Hydrolase</keyword>
<dbReference type="RefSeq" id="XP_022336514.1">
    <property type="nucleotide sequence ID" value="XM_022480806.1"/>
</dbReference>
<reference evidence="11" key="1">
    <citation type="submission" date="2024-06" db="UniProtKB">
        <authorList>
            <consortium name="RefSeq"/>
        </authorList>
    </citation>
    <scope>NUCLEOTIDE SEQUENCE [LARGE SCALE GENOMIC DNA]</scope>
</reference>
<dbReference type="InterPro" id="IPR004866">
    <property type="entry name" value="CHB/HEX_N_dom"/>
</dbReference>
<dbReference type="PANTHER" id="PTHR22600">
    <property type="entry name" value="BETA-HEXOSAMINIDASE"/>
    <property type="match status" value="1"/>
</dbReference>
<evidence type="ECO:0000256" key="8">
    <source>
        <dbReference type="SAM" id="MobiDB-lite"/>
    </source>
</evidence>
<gene>
    <name evidence="12" type="primary">LOC111132880</name>
</gene>
<dbReference type="SUPFAM" id="SSF55545">
    <property type="entry name" value="beta-N-acetylhexosaminidase-like domain"/>
    <property type="match status" value="1"/>
</dbReference>
<keyword evidence="5" id="KW-0326">Glycosidase</keyword>
<dbReference type="EC" id="3.2.1.52" evidence="3"/>
<organism evidence="11 12">
    <name type="scientific">Crassostrea virginica</name>
    <name type="common">Eastern oyster</name>
    <dbReference type="NCBI Taxonomy" id="6565"/>
    <lineage>
        <taxon>Eukaryota</taxon>
        <taxon>Metazoa</taxon>
        <taxon>Spiralia</taxon>
        <taxon>Lophotrochozoa</taxon>
        <taxon>Mollusca</taxon>
        <taxon>Bivalvia</taxon>
        <taxon>Autobranchia</taxon>
        <taxon>Pteriomorphia</taxon>
        <taxon>Ostreida</taxon>
        <taxon>Ostreoidea</taxon>
        <taxon>Ostreidae</taxon>
        <taxon>Crassostrea</taxon>
    </lineage>
</organism>
<dbReference type="PANTHER" id="PTHR22600:SF57">
    <property type="entry name" value="BETA-N-ACETYLHEXOSAMINIDASE"/>
    <property type="match status" value="1"/>
</dbReference>
<reference evidence="12" key="2">
    <citation type="submission" date="2025-08" db="UniProtKB">
        <authorList>
            <consortium name="RefSeq"/>
        </authorList>
    </citation>
    <scope>IDENTIFICATION</scope>
    <source>
        <tissue evidence="12">Whole sample</tissue>
    </source>
</reference>
<evidence type="ECO:0000256" key="1">
    <source>
        <dbReference type="ARBA" id="ARBA00001231"/>
    </source>
</evidence>
<dbReference type="InterPro" id="IPR029018">
    <property type="entry name" value="Hex-like_dom2"/>
</dbReference>
<dbReference type="GO" id="GO:0005975">
    <property type="term" value="P:carbohydrate metabolic process"/>
    <property type="evidence" value="ECO:0007669"/>
    <property type="project" value="InterPro"/>
</dbReference>
<sequence>MWKLSIGGFLGICLCIQYAKAQLADKIASDLDVEYSVRTNFAVVGRVPHSVAVLTLTNKGTTALPNRGYSIFFCHDNFLFPVSYQEELGKYESAPYGGELLIDGYYFKFLHGCMYEMKAIDAGLAPQESKNITLYFSPFTVSKYDVFRNWYVTDEANGRRIIAATGNRDFVDDFKTPLNQLRRTDDLDSVPKEPQDRQNAFVPFKSGVLYDVTPKPRDQKLVTPTQLVDVTATKNNWKIFTEHMELMPAKDYLAAETKISTADAAPTNPNTITLSLRNPNTFPAQIYGPVTDEAYELTIAPNRIEISGAHPKGVLNGIHTFISQQAWREVPAQTIRDGPRFPERALQLDIASNFYKLAEIKKIINLMAYYKLNRLYLQLWNNHGLRLDLGLGAVELAGKRCHDLTEKTCLLTQLGSNPDGTGKGNGHLSAAQFAELLKYADDRGVMIVPSVNIGDNARAIIVGMERVIQNGGQGISLFDETEVDDIRMTGRYPKKDSAINPCRPQTVQFVEFILKYLKNLYATAGKEFTRLHFASDFNTEQMMTSKHCFPTPPRNATELQAARSRLTAIKADFLAKIGTLFTLHNVDISGTVDFFTGFPDNEFVSRMTIMDKSRRYPNISAFAVNDDYMRFNPPASPQMPMEIYSQRAQLLKNNGYNVLVAPPQKTKYDTAYEPDPNAPGDYSVATRNVSLREAFAWVPDSRCCNLNLAPEQVAMEVTKHGCLTEPLCEAFADGITGFDGTLATFDSRKIPEVEEAIKLLSPRVMAFAERSWHEAPWESTFTASTPYQPPQRLPNQPPPPPPADVTPTLNPDIAAQEEDFQRFRSLIGAKEVMRMASKGLPVFCSAPGTKVVTEPTGSKLESSCMYPNMKVYYKNPQGQFDELTTVPTQNVTIKCQYYIQQYRHLFNCEEQEFNANLDKTPFQHVQDHITQRAAALRREQEAIRAQQQQAMLARQAMIARQQAALLQQQQQQQQQGQQGQQAGNAQQGVGGGRGAQGGGQRQNPAGQARRPRTG</sequence>
<dbReference type="PRINTS" id="PR00738">
    <property type="entry name" value="GLHYDRLASE20"/>
</dbReference>
<dbReference type="OrthoDB" id="6112140at2759"/>
<keyword evidence="11" id="KW-1185">Reference proteome</keyword>
<feature type="region of interest" description="Disordered" evidence="8">
    <location>
        <begin position="781"/>
        <end position="809"/>
    </location>
</feature>
<accession>A0A8B8EA17</accession>
<dbReference type="Pfam" id="PF02838">
    <property type="entry name" value="Glyco_hydro_20b"/>
    <property type="match status" value="1"/>
</dbReference>
<evidence type="ECO:0000259" key="10">
    <source>
        <dbReference type="SMART" id="SM01081"/>
    </source>
</evidence>
<evidence type="ECO:0000256" key="9">
    <source>
        <dbReference type="SAM" id="SignalP"/>
    </source>
</evidence>
<dbReference type="Pfam" id="PF00728">
    <property type="entry name" value="Glyco_hydro_20"/>
    <property type="match status" value="1"/>
</dbReference>
<feature type="domain" description="Chitobiase/beta-hexosaminidases N-terminal" evidence="10">
    <location>
        <begin position="29"/>
        <end position="195"/>
    </location>
</feature>
<dbReference type="KEGG" id="cvn:111132880"/>
<dbReference type="InterPro" id="IPR012291">
    <property type="entry name" value="CBM2_carb-bd_dom_sf"/>
</dbReference>
<evidence type="ECO:0000256" key="2">
    <source>
        <dbReference type="ARBA" id="ARBA00006285"/>
    </source>
</evidence>
<dbReference type="InterPro" id="IPR017853">
    <property type="entry name" value="GH"/>
</dbReference>
<dbReference type="SUPFAM" id="SSF51445">
    <property type="entry name" value="(Trans)glycosidases"/>
    <property type="match status" value="1"/>
</dbReference>